<dbReference type="Proteomes" id="UP001652740">
    <property type="component" value="Unplaced"/>
</dbReference>
<protein>
    <submittedName>
        <fullName evidence="9">LOW QUALITY PROTEIN: uncharacterized protein LOC113519958</fullName>
    </submittedName>
</protein>
<evidence type="ECO:0000313" key="8">
    <source>
        <dbReference type="Proteomes" id="UP001652740"/>
    </source>
</evidence>
<keyword evidence="2" id="KW-0677">Repeat</keyword>
<evidence type="ECO:0000256" key="3">
    <source>
        <dbReference type="ARBA" id="ARBA00022771"/>
    </source>
</evidence>
<dbReference type="PANTHER" id="PTHR24379">
    <property type="entry name" value="KRAB AND ZINC FINGER DOMAIN-CONTAINING"/>
    <property type="match status" value="1"/>
</dbReference>
<feature type="domain" description="C2H2-type" evidence="7">
    <location>
        <begin position="998"/>
        <end position="1025"/>
    </location>
</feature>
<keyword evidence="1" id="KW-0479">Metal-binding</keyword>
<evidence type="ECO:0000259" key="7">
    <source>
        <dbReference type="PROSITE" id="PS50157"/>
    </source>
</evidence>
<reference evidence="9" key="1">
    <citation type="submission" date="2025-08" db="UniProtKB">
        <authorList>
            <consortium name="RefSeq"/>
        </authorList>
    </citation>
    <scope>IDENTIFICATION</scope>
    <source>
        <tissue evidence="9">Whole larvae</tissue>
    </source>
</reference>
<evidence type="ECO:0000256" key="6">
    <source>
        <dbReference type="SAM" id="MobiDB-lite"/>
    </source>
</evidence>
<sequence length="1209" mass="135369">MNQNCFICDIATPTSKGSINIFDSNIGLQSGKKLPDILKEIIDKPIKSDNLYSNVLCKNCFKFCTEYDSIQVRLQVIRTNLLKDFKTTLPKHNLNYDTFGATAQSTPIKPTEIKVEDRRLVVPASKLQPLPADFVFDINKMVAMNKSLVRKVPTSESMINLKVTVGSSVLTQSVKTVMTPVSKELSPAKSTQDGAAPTNVVVTMLPTLTQHTDKVTTTKNPVLSFNVNSLQKELMSSTVLAKINQNDKGTNDYAINENNDDQSMEIDEDCSLVVPVTTNGSGKLVFEIDSLKNSKEKPKSNFFDVGLLLSDGNEGQERDADKYVLDKLHVLKRDEDDGDDEPETLVMEDEDGTTIIRMAAGQRVLYDGTKFVVADDDTRDDNIDNGDSQDSNEESQIELQVSGDEETANAIIAAAQEQGGAFIKVESGEMYRVKSVQSKSDDTNDDDDEMNLIQSMVQEEENGHFKCLLCANNKDSVEPVVLRAEPMMQHLRAQHAARLYICRVCGRRLRRRNHYTAHLGTDTTRHHATTPPRHHATTPPPTHTHSSSPLHLPRVRPPAAAPQPLHRAPRYRHTTRHHATTPPRHHATTPPPTHTHSSSPLHLPRVRPPAAAPQPLHRAPRYRHTTRHHATTPPRHHATTPPPTHTHSSSPLHLPRVRPPAAAPQPLHRAPRYRHTTRHHATTPPRHHATTPPPTHTHSSSPLHLPRVRPPAAAPQPLHRAPRYRHTTRHHATTPPRHHATTPPHRHRHTPTLARLYICRVCGRRLRRRNHYTAHLAEHVAGGTRVAAARRPAGGERPHRCALCGKTFASKYTHQAHLKTHQERPRPFKCDQCGKTFLTQQNLNQHEKTHLGIKDFICNICGKAFASQHNLEVHGVTHSGRRPFACARCGKAFARRPELRDHARVHTGERPFACEICGAAFAQRSNLHSHRRATHLADKRHACHLCPKRFKRRRLLEYHVKAAHTGERPLRCAVCRASFVYPEHYKKHARIHSGEKPYGCEVCGKSFNSRDNRNTHRFVHSDKKPYECFTCGAGYMRKRQLLAHMQSTGHVAESIVVNQPRVIKTLENTTMEVVNVSTLETDDKYDNNILYETKETELDVNTIGTVDISEDGGTTNLFITGDKKIILQDGKSSNNIINLIPDGEESLLTLQDIKSIKVDGATIEADVEGQPEMIVSDEHGSVMRLIQIQLPDGKTGWVAINKPLDGSLA</sequence>
<organism evidence="8 9">
    <name type="scientific">Galleria mellonella</name>
    <name type="common">Greater wax moth</name>
    <dbReference type="NCBI Taxonomy" id="7137"/>
    <lineage>
        <taxon>Eukaryota</taxon>
        <taxon>Metazoa</taxon>
        <taxon>Ecdysozoa</taxon>
        <taxon>Arthropoda</taxon>
        <taxon>Hexapoda</taxon>
        <taxon>Insecta</taxon>
        <taxon>Pterygota</taxon>
        <taxon>Neoptera</taxon>
        <taxon>Endopterygota</taxon>
        <taxon>Lepidoptera</taxon>
        <taxon>Glossata</taxon>
        <taxon>Ditrysia</taxon>
        <taxon>Pyraloidea</taxon>
        <taxon>Pyralidae</taxon>
        <taxon>Galleriinae</taxon>
        <taxon>Galleria</taxon>
    </lineage>
</organism>
<feature type="domain" description="C2H2-type" evidence="7">
    <location>
        <begin position="757"/>
        <end position="784"/>
    </location>
</feature>
<feature type="compositionally biased region" description="Basic residues" evidence="6">
    <location>
        <begin position="526"/>
        <end position="536"/>
    </location>
</feature>
<dbReference type="RefSeq" id="XP_052747886.1">
    <property type="nucleotide sequence ID" value="XM_052891926.1"/>
</dbReference>
<dbReference type="Pfam" id="PF00096">
    <property type="entry name" value="zf-C2H2"/>
    <property type="match status" value="3"/>
</dbReference>
<name>A0ABM3M8W8_GALME</name>
<feature type="domain" description="C2H2-type" evidence="7">
    <location>
        <begin position="884"/>
        <end position="911"/>
    </location>
</feature>
<dbReference type="Pfam" id="PF13912">
    <property type="entry name" value="zf-C2H2_6"/>
    <property type="match status" value="1"/>
</dbReference>
<dbReference type="Gene3D" id="3.30.160.60">
    <property type="entry name" value="Classic Zinc Finger"/>
    <property type="match status" value="8"/>
</dbReference>
<dbReference type="PANTHER" id="PTHR24379:SF121">
    <property type="entry name" value="C2H2-TYPE DOMAIN-CONTAINING PROTEIN"/>
    <property type="match status" value="1"/>
</dbReference>
<evidence type="ECO:0000313" key="9">
    <source>
        <dbReference type="RefSeq" id="XP_052747886.1"/>
    </source>
</evidence>
<dbReference type="InterPro" id="IPR013087">
    <property type="entry name" value="Znf_C2H2_type"/>
</dbReference>
<feature type="compositionally biased region" description="Basic residues" evidence="6">
    <location>
        <begin position="720"/>
        <end position="749"/>
    </location>
</feature>
<feature type="region of interest" description="Disordered" evidence="6">
    <location>
        <begin position="376"/>
        <end position="395"/>
    </location>
</feature>
<feature type="domain" description="C2H2-type" evidence="7">
    <location>
        <begin position="799"/>
        <end position="826"/>
    </location>
</feature>
<dbReference type="InterPro" id="IPR036236">
    <property type="entry name" value="Znf_C2H2_sf"/>
</dbReference>
<keyword evidence="3 5" id="KW-0863">Zinc-finger</keyword>
<dbReference type="PRINTS" id="PR01217">
    <property type="entry name" value="PRICHEXTENSN"/>
</dbReference>
<gene>
    <name evidence="9" type="primary">LOC113519958</name>
</gene>
<feature type="domain" description="C2H2-type" evidence="7">
    <location>
        <begin position="970"/>
        <end position="997"/>
    </location>
</feature>
<proteinExistence type="predicted"/>
<accession>A0ABM3M8W8</accession>
<keyword evidence="8" id="KW-1185">Reference proteome</keyword>
<feature type="domain" description="C2H2-type" evidence="7">
    <location>
        <begin position="500"/>
        <end position="531"/>
    </location>
</feature>
<feature type="compositionally biased region" description="Low complexity" evidence="6">
    <location>
        <begin position="696"/>
        <end position="705"/>
    </location>
</feature>
<evidence type="ECO:0000256" key="4">
    <source>
        <dbReference type="ARBA" id="ARBA00022833"/>
    </source>
</evidence>
<dbReference type="Pfam" id="PF12874">
    <property type="entry name" value="zf-met"/>
    <property type="match status" value="2"/>
</dbReference>
<dbReference type="GeneID" id="113519958"/>
<dbReference type="SUPFAM" id="SSF57667">
    <property type="entry name" value="beta-beta-alpha zinc fingers"/>
    <property type="match status" value="5"/>
</dbReference>
<feature type="domain" description="C2H2-type" evidence="7">
    <location>
        <begin position="1026"/>
        <end position="1055"/>
    </location>
</feature>
<dbReference type="PROSITE" id="PS50157">
    <property type="entry name" value="ZINC_FINGER_C2H2_2"/>
    <property type="match status" value="11"/>
</dbReference>
<dbReference type="SMART" id="SM00355">
    <property type="entry name" value="ZnF_C2H2"/>
    <property type="match status" value="12"/>
</dbReference>
<keyword evidence="4" id="KW-0862">Zinc</keyword>
<feature type="compositionally biased region" description="Low complexity" evidence="6">
    <location>
        <begin position="594"/>
        <end position="603"/>
    </location>
</feature>
<feature type="compositionally biased region" description="Low complexity" evidence="6">
    <location>
        <begin position="645"/>
        <end position="654"/>
    </location>
</feature>
<feature type="compositionally biased region" description="Basic residues" evidence="6">
    <location>
        <begin position="567"/>
        <end position="587"/>
    </location>
</feature>
<feature type="domain" description="C2H2-type" evidence="7">
    <location>
        <begin position="941"/>
        <end position="969"/>
    </location>
</feature>
<feature type="domain" description="C2H2-type" evidence="7">
    <location>
        <begin position="856"/>
        <end position="883"/>
    </location>
</feature>
<feature type="region of interest" description="Disordered" evidence="6">
    <location>
        <begin position="516"/>
        <end position="749"/>
    </location>
</feature>
<feature type="domain" description="C2H2-type" evidence="7">
    <location>
        <begin position="912"/>
        <end position="940"/>
    </location>
</feature>
<evidence type="ECO:0000256" key="2">
    <source>
        <dbReference type="ARBA" id="ARBA00022737"/>
    </source>
</evidence>
<feature type="compositionally biased region" description="Basic residues" evidence="6">
    <location>
        <begin position="618"/>
        <end position="638"/>
    </location>
</feature>
<evidence type="ECO:0000256" key="1">
    <source>
        <dbReference type="ARBA" id="ARBA00022723"/>
    </source>
</evidence>
<feature type="compositionally biased region" description="Low complexity" evidence="6">
    <location>
        <begin position="543"/>
        <end position="552"/>
    </location>
</feature>
<dbReference type="PROSITE" id="PS00028">
    <property type="entry name" value="ZINC_FINGER_C2H2_1"/>
    <property type="match status" value="9"/>
</dbReference>
<evidence type="ECO:0000256" key="5">
    <source>
        <dbReference type="PROSITE-ProRule" id="PRU00042"/>
    </source>
</evidence>
<feature type="domain" description="C2H2-type" evidence="7">
    <location>
        <begin position="828"/>
        <end position="855"/>
    </location>
</feature>
<feature type="compositionally biased region" description="Basic residues" evidence="6">
    <location>
        <begin position="669"/>
        <end position="689"/>
    </location>
</feature>